<accession>A0A2M8QEG6</accession>
<organism evidence="1 2">
    <name type="scientific">Candidatus Thermofonsia Clade 3 bacterium</name>
    <dbReference type="NCBI Taxonomy" id="2364212"/>
    <lineage>
        <taxon>Bacteria</taxon>
        <taxon>Bacillati</taxon>
        <taxon>Chloroflexota</taxon>
        <taxon>Candidatus Thermofontia</taxon>
        <taxon>Candidatus Thermofonsia Clade 3</taxon>
    </lineage>
</organism>
<evidence type="ECO:0000313" key="1">
    <source>
        <dbReference type="EMBL" id="PJF48205.1"/>
    </source>
</evidence>
<dbReference type="Proteomes" id="UP000230790">
    <property type="component" value="Unassembled WGS sequence"/>
</dbReference>
<sequence>MLPMSQPSEFQKRISGEWHGYPSTFDREGNHLGYNKVDRQSIFDPATGATTYIMHTRFHDLPSVDFHRLATPDGFKFGVSDGDRDRVYLGPDFYGSGQPYGSLVNSRYYSPFWCCDLNTLNWVLDDGQTQVYSSLLYEGPTLKYVFNGLYRVAHDYHTNPATRAEIDAFCERERVNGPQPHVLPAKRHGRFEGNMHVYRADQTRAGDAHVRITYAPTSLLTAAQTVEVEAPVETGLSRRYTFHRAREVNRHTFHGPDVFGNGLAYGRALFISQHFAGAPLRIEGREFLLDERYTLANVWMVHQSNRLAYVMFGVLHWTEQ</sequence>
<dbReference type="AlphaFoldDB" id="A0A2M8QEG6"/>
<comment type="caution">
    <text evidence="1">The sequence shown here is derived from an EMBL/GenBank/DDBJ whole genome shotgun (WGS) entry which is preliminary data.</text>
</comment>
<dbReference type="EMBL" id="PGTN01000021">
    <property type="protein sequence ID" value="PJF48205.1"/>
    <property type="molecule type" value="Genomic_DNA"/>
</dbReference>
<reference evidence="1 2" key="1">
    <citation type="submission" date="2017-11" db="EMBL/GenBank/DDBJ databases">
        <title>Evolution of Phototrophy in the Chloroflexi Phylum Driven by Horizontal Gene Transfer.</title>
        <authorList>
            <person name="Ward L.M."/>
            <person name="Hemp J."/>
            <person name="Shih P.M."/>
            <person name="Mcglynn S.E."/>
            <person name="Fischer W."/>
        </authorList>
    </citation>
    <scope>NUCLEOTIDE SEQUENCE [LARGE SCALE GENOMIC DNA]</scope>
    <source>
        <strain evidence="1">JP3_7</strain>
    </source>
</reference>
<gene>
    <name evidence="1" type="ORF">CUN48_04785</name>
</gene>
<proteinExistence type="predicted"/>
<evidence type="ECO:0000313" key="2">
    <source>
        <dbReference type="Proteomes" id="UP000230790"/>
    </source>
</evidence>
<name>A0A2M8QEG6_9CHLR</name>
<protein>
    <submittedName>
        <fullName evidence="1">Uncharacterized protein</fullName>
    </submittedName>
</protein>